<dbReference type="EMBL" id="BQKY01000013">
    <property type="protein sequence ID" value="GJN93248.1"/>
    <property type="molecule type" value="Genomic_DNA"/>
</dbReference>
<evidence type="ECO:0000256" key="2">
    <source>
        <dbReference type="SAM" id="SignalP"/>
    </source>
</evidence>
<dbReference type="AlphaFoldDB" id="A0AAV5GXJ7"/>
<keyword evidence="2" id="KW-0732">Signal</keyword>
<proteinExistence type="predicted"/>
<name>A0AAV5GXJ7_9BASI</name>
<protein>
    <submittedName>
        <fullName evidence="3">Uncharacterized protein</fullName>
    </submittedName>
</protein>
<evidence type="ECO:0000256" key="1">
    <source>
        <dbReference type="SAM" id="MobiDB-lite"/>
    </source>
</evidence>
<comment type="caution">
    <text evidence="3">The sequence shown here is derived from an EMBL/GenBank/DDBJ whole genome shotgun (WGS) entry which is preliminary data.</text>
</comment>
<feature type="signal peptide" evidence="2">
    <location>
        <begin position="1"/>
        <end position="20"/>
    </location>
</feature>
<feature type="chain" id="PRO_5043618792" evidence="2">
    <location>
        <begin position="21"/>
        <end position="362"/>
    </location>
</feature>
<keyword evidence="4" id="KW-1185">Reference proteome</keyword>
<organism evidence="3 4">
    <name type="scientific">Rhodotorula paludigena</name>
    <dbReference type="NCBI Taxonomy" id="86838"/>
    <lineage>
        <taxon>Eukaryota</taxon>
        <taxon>Fungi</taxon>
        <taxon>Dikarya</taxon>
        <taxon>Basidiomycota</taxon>
        <taxon>Pucciniomycotina</taxon>
        <taxon>Microbotryomycetes</taxon>
        <taxon>Sporidiobolales</taxon>
        <taxon>Sporidiobolaceae</taxon>
        <taxon>Rhodotorula</taxon>
    </lineage>
</organism>
<feature type="region of interest" description="Disordered" evidence="1">
    <location>
        <begin position="146"/>
        <end position="167"/>
    </location>
</feature>
<reference evidence="3 4" key="1">
    <citation type="submission" date="2021-12" db="EMBL/GenBank/DDBJ databases">
        <title>High titer production of polyol ester of fatty acids by Rhodotorula paludigena BS15 towards product separation-free biomass refinery.</title>
        <authorList>
            <person name="Mano J."/>
            <person name="Ono H."/>
            <person name="Tanaka T."/>
            <person name="Naito K."/>
            <person name="Sushida H."/>
            <person name="Ike M."/>
            <person name="Tokuyasu K."/>
            <person name="Kitaoka M."/>
        </authorList>
    </citation>
    <scope>NUCLEOTIDE SEQUENCE [LARGE SCALE GENOMIC DNA]</scope>
    <source>
        <strain evidence="3 4">BS15</strain>
    </source>
</reference>
<gene>
    <name evidence="3" type="ORF">Rhopal_006295-T1</name>
</gene>
<evidence type="ECO:0000313" key="4">
    <source>
        <dbReference type="Proteomes" id="UP001342314"/>
    </source>
</evidence>
<dbReference type="Proteomes" id="UP001342314">
    <property type="component" value="Unassembled WGS sequence"/>
</dbReference>
<evidence type="ECO:0000313" key="3">
    <source>
        <dbReference type="EMBL" id="GJN93248.1"/>
    </source>
</evidence>
<sequence>MRHSCVKVALVASLVAAVRAGGIIDNAIEAAEILASASTLSGAGNYVFTNVKTGQQLSFSRSSDTTDFYPVDADEGEALAVQFLGSAARLSGGNNKCASAQWDADTDGGVDHAAVSYACTVGTGVLSGTSTLEKTKQWWYILPADDSTSSASTDSSSTSTTPTATPSSTASFADNFVLAAVAASSSASRAAASSSAAPVAASSSSATSVSAAQASYDKLGYWTTTSTTIDVSLADTSSVDPQDQSTWVCRHPGWWLDAHPDYVTQAGHVECASDLSAYRADHDSTSKKMRRVRRDRHHAEVARSMSRRSTQTYHIIAVDHLSDMSTRAIAHESVTTAGGYISTKLSLWDKTDEGQLWTITAA</sequence>
<accession>A0AAV5GXJ7</accession>